<protein>
    <submittedName>
        <fullName evidence="2">Septum formation initiator</fullName>
    </submittedName>
</protein>
<dbReference type="AlphaFoldDB" id="A0A974S481"/>
<proteinExistence type="predicted"/>
<organism evidence="2 3">
    <name type="scientific">Sphingomonas aliaeris</name>
    <dbReference type="NCBI Taxonomy" id="2759526"/>
    <lineage>
        <taxon>Bacteria</taxon>
        <taxon>Pseudomonadati</taxon>
        <taxon>Pseudomonadota</taxon>
        <taxon>Alphaproteobacteria</taxon>
        <taxon>Sphingomonadales</taxon>
        <taxon>Sphingomonadaceae</taxon>
        <taxon>Sphingomonas</taxon>
    </lineage>
</organism>
<keyword evidence="3" id="KW-1185">Reference proteome</keyword>
<sequence>MMVRLVWGLAMLLAGAAAFAQDRPAVAVTPTILARSAHRIALRGRGVDYTAEAGLVPVSSKPRRQDATAGYISYSRTAGADRPVLFVFNGGPGAASAFLQMGALGPFRAHVPQDPTAPLPAIAPIAANTDTVLDIADLVFIDPPGTGFSTIAADADAAFYRSVQGDADAVAQLARAWLAAHGRSGAPIHILGESYGTIRAAAMVDALRNQDPGLKLRGVLLLGQALNMIETSQRPDNVVTYPVALPILAAIACYHHVRPQQCTPENSVREASAYAETYLTALFRGRALDATGRTSVAAKLAELTGIPSAYYLAHDLRITKERFRVELLRQRNRVLGRYDARYTAPRPAGTGDTVGPDAFSAVSDLYGKAVIGQLARIGVRDPQAYRVIIRGGDDWRYGSGDSPFNDWPFMARLEAAMAAEPELRLFVGTGLYDLTTTVGAADYLVAQSALAADRISAAHYPAGHVAYSDDASWRALMRDIRAFLTTGSER</sequence>
<dbReference type="RefSeq" id="WP_202092633.1">
    <property type="nucleotide sequence ID" value="NZ_CP061035.1"/>
</dbReference>
<dbReference type="EMBL" id="CP061035">
    <property type="protein sequence ID" value="QQV76810.1"/>
    <property type="molecule type" value="Genomic_DNA"/>
</dbReference>
<dbReference type="Pfam" id="PF00450">
    <property type="entry name" value="Peptidase_S10"/>
    <property type="match status" value="1"/>
</dbReference>
<feature type="signal peptide" evidence="1">
    <location>
        <begin position="1"/>
        <end position="20"/>
    </location>
</feature>
<dbReference type="Gene3D" id="3.40.50.1820">
    <property type="entry name" value="alpha/beta hydrolase"/>
    <property type="match status" value="1"/>
</dbReference>
<accession>A0A974S481</accession>
<dbReference type="InterPro" id="IPR001563">
    <property type="entry name" value="Peptidase_S10"/>
</dbReference>
<evidence type="ECO:0000256" key="1">
    <source>
        <dbReference type="SAM" id="SignalP"/>
    </source>
</evidence>
<reference evidence="3" key="1">
    <citation type="submission" date="2020-09" db="EMBL/GenBank/DDBJ databases">
        <title>Sphingomonas sp., a new species isolated from pork steak.</title>
        <authorList>
            <person name="Heidler von Heilborn D."/>
        </authorList>
    </citation>
    <scope>NUCLEOTIDE SEQUENCE [LARGE SCALE GENOMIC DNA]</scope>
</reference>
<feature type="chain" id="PRO_5036787842" evidence="1">
    <location>
        <begin position="21"/>
        <end position="490"/>
    </location>
</feature>
<keyword evidence="1" id="KW-0732">Signal</keyword>
<gene>
    <name evidence="2" type="ORF">H5J25_15595</name>
</gene>
<dbReference type="Proteomes" id="UP000595894">
    <property type="component" value="Chromosome"/>
</dbReference>
<dbReference type="GO" id="GO:0004185">
    <property type="term" value="F:serine-type carboxypeptidase activity"/>
    <property type="evidence" value="ECO:0007669"/>
    <property type="project" value="InterPro"/>
</dbReference>
<name>A0A974S481_9SPHN</name>
<dbReference type="InterPro" id="IPR029058">
    <property type="entry name" value="AB_hydrolase_fold"/>
</dbReference>
<dbReference type="SUPFAM" id="SSF53474">
    <property type="entry name" value="alpha/beta-Hydrolases"/>
    <property type="match status" value="1"/>
</dbReference>
<evidence type="ECO:0000313" key="2">
    <source>
        <dbReference type="EMBL" id="QQV76810.1"/>
    </source>
</evidence>
<dbReference type="GO" id="GO:0006508">
    <property type="term" value="P:proteolysis"/>
    <property type="evidence" value="ECO:0007669"/>
    <property type="project" value="InterPro"/>
</dbReference>
<evidence type="ECO:0000313" key="3">
    <source>
        <dbReference type="Proteomes" id="UP000595894"/>
    </source>
</evidence>
<dbReference type="KEGG" id="sari:H5J25_15595"/>